<sequence>MVLELDFISTEINGEERPQLVMCMKAAKARDLFEIHHAFISENNLYWRKRGDVCTDEDRSMYGCHGQALMRSKTIDELWTYCIIHMKHLNQNIRVLH</sequence>
<dbReference type="Proteomes" id="UP001054945">
    <property type="component" value="Unassembled WGS sequence"/>
</dbReference>
<proteinExistence type="predicted"/>
<dbReference type="AlphaFoldDB" id="A0AAV4TI62"/>
<protein>
    <submittedName>
        <fullName evidence="1">Uncharacterized protein</fullName>
    </submittedName>
</protein>
<organism evidence="1 2">
    <name type="scientific">Caerostris extrusa</name>
    <name type="common">Bark spider</name>
    <name type="synonym">Caerostris bankana</name>
    <dbReference type="NCBI Taxonomy" id="172846"/>
    <lineage>
        <taxon>Eukaryota</taxon>
        <taxon>Metazoa</taxon>
        <taxon>Ecdysozoa</taxon>
        <taxon>Arthropoda</taxon>
        <taxon>Chelicerata</taxon>
        <taxon>Arachnida</taxon>
        <taxon>Araneae</taxon>
        <taxon>Araneomorphae</taxon>
        <taxon>Entelegynae</taxon>
        <taxon>Araneoidea</taxon>
        <taxon>Araneidae</taxon>
        <taxon>Caerostris</taxon>
    </lineage>
</organism>
<name>A0AAV4TI62_CAEEX</name>
<keyword evidence="2" id="KW-1185">Reference proteome</keyword>
<gene>
    <name evidence="1" type="ORF">CEXT_101451</name>
</gene>
<comment type="caution">
    <text evidence="1">The sequence shown here is derived from an EMBL/GenBank/DDBJ whole genome shotgun (WGS) entry which is preliminary data.</text>
</comment>
<evidence type="ECO:0000313" key="2">
    <source>
        <dbReference type="Proteomes" id="UP001054945"/>
    </source>
</evidence>
<evidence type="ECO:0000313" key="1">
    <source>
        <dbReference type="EMBL" id="GIY43668.1"/>
    </source>
</evidence>
<reference evidence="1 2" key="1">
    <citation type="submission" date="2021-06" db="EMBL/GenBank/DDBJ databases">
        <title>Caerostris extrusa draft genome.</title>
        <authorList>
            <person name="Kono N."/>
            <person name="Arakawa K."/>
        </authorList>
    </citation>
    <scope>NUCLEOTIDE SEQUENCE [LARGE SCALE GENOMIC DNA]</scope>
</reference>
<accession>A0AAV4TI62</accession>
<dbReference type="EMBL" id="BPLR01011003">
    <property type="protein sequence ID" value="GIY43668.1"/>
    <property type="molecule type" value="Genomic_DNA"/>
</dbReference>